<gene>
    <name evidence="1" type="ORF">HAP48_018895</name>
</gene>
<protein>
    <submittedName>
        <fullName evidence="1">Uncharacterized protein</fullName>
    </submittedName>
</protein>
<dbReference type="AlphaFoldDB" id="A0A974A1U2"/>
<accession>A0A974A1U2</accession>
<name>A0A974A1U2_9BRAD</name>
<sequence length="84" mass="9399">MTTKDFPFTDVVEKASKYIEAGHTVHQKFSCHRCGARQTMEVPNRFFLAGRCEECKAVTDIQARGCNYVLVTGVNKGSIAETIR</sequence>
<reference evidence="1" key="1">
    <citation type="submission" date="2020-06" db="EMBL/GenBank/DDBJ databases">
        <title>Whole Genome Sequence of Bradyrhizobium sp. Strain 1S1.</title>
        <authorList>
            <person name="Bromfield E.S.P."/>
            <person name="Cloutier S."/>
        </authorList>
    </citation>
    <scope>NUCLEOTIDE SEQUENCE [LARGE SCALE GENOMIC DNA]</scope>
    <source>
        <strain evidence="1">1S1</strain>
    </source>
</reference>
<organism evidence="1">
    <name type="scientific">Bradyrhizobium septentrionale</name>
    <dbReference type="NCBI Taxonomy" id="1404411"/>
    <lineage>
        <taxon>Bacteria</taxon>
        <taxon>Pseudomonadati</taxon>
        <taxon>Pseudomonadota</taxon>
        <taxon>Alphaproteobacteria</taxon>
        <taxon>Hyphomicrobiales</taxon>
        <taxon>Nitrobacteraceae</taxon>
        <taxon>Bradyrhizobium</taxon>
    </lineage>
</organism>
<dbReference type="EMBL" id="JAAOLE020000001">
    <property type="protein sequence ID" value="NVI44982.1"/>
    <property type="molecule type" value="Genomic_DNA"/>
</dbReference>
<proteinExistence type="predicted"/>
<comment type="caution">
    <text evidence="1">The sequence shown here is derived from an EMBL/GenBank/DDBJ whole genome shotgun (WGS) entry which is preliminary data.</text>
</comment>
<evidence type="ECO:0000313" key="1">
    <source>
        <dbReference type="EMBL" id="NVI44982.1"/>
    </source>
</evidence>
<dbReference type="RefSeq" id="WP_166204403.1">
    <property type="nucleotide sequence ID" value="NZ_CP088285.1"/>
</dbReference>